<evidence type="ECO:0000313" key="3">
    <source>
        <dbReference type="EMBL" id="MBQ0932095.1"/>
    </source>
</evidence>
<feature type="transmembrane region" description="Helical" evidence="1">
    <location>
        <begin position="83"/>
        <end position="103"/>
    </location>
</feature>
<gene>
    <name evidence="3" type="ORF">KAK03_16565</name>
</gene>
<keyword evidence="1" id="KW-1133">Transmembrane helix</keyword>
<dbReference type="EMBL" id="JAGQDD010000013">
    <property type="protein sequence ID" value="MBQ0932095.1"/>
    <property type="molecule type" value="Genomic_DNA"/>
</dbReference>
<keyword evidence="4" id="KW-1185">Reference proteome</keyword>
<protein>
    <recommendedName>
        <fullName evidence="2">DUF6249 domain-containing protein</fullName>
    </recommendedName>
</protein>
<sequence>MDADAVILKQLLGLLIPICGILGGVAVAIIWLATDYKRRAQLVELHHKERLAAIERGVDVPPLPPELFDREDRIDPLDARSRALRRGLTFLLVGLAVAAALAINRDNDSAAWGLIPIAIGVANLIFARIGPKTDGPA</sequence>
<feature type="transmembrane region" description="Helical" evidence="1">
    <location>
        <begin position="109"/>
        <end position="127"/>
    </location>
</feature>
<name>A0A940YCF8_9BURK</name>
<dbReference type="Proteomes" id="UP000676246">
    <property type="component" value="Unassembled WGS sequence"/>
</dbReference>
<dbReference type="AlphaFoldDB" id="A0A940YCF8"/>
<keyword evidence="1" id="KW-0472">Membrane</keyword>
<evidence type="ECO:0000259" key="2">
    <source>
        <dbReference type="Pfam" id="PF19762"/>
    </source>
</evidence>
<feature type="transmembrane region" description="Helical" evidence="1">
    <location>
        <begin position="12"/>
        <end position="33"/>
    </location>
</feature>
<accession>A0A940YCF8</accession>
<evidence type="ECO:0000313" key="4">
    <source>
        <dbReference type="Proteomes" id="UP000676246"/>
    </source>
</evidence>
<reference evidence="3 4" key="1">
    <citation type="submission" date="2021-04" db="EMBL/GenBank/DDBJ databases">
        <title>The genome sequence of Ideonella sp. 3Y2.</title>
        <authorList>
            <person name="Liu Y."/>
        </authorList>
    </citation>
    <scope>NUCLEOTIDE SEQUENCE [LARGE SCALE GENOMIC DNA]</scope>
    <source>
        <strain evidence="3 4">3Y2</strain>
    </source>
</reference>
<feature type="domain" description="DUF6249" evidence="2">
    <location>
        <begin position="18"/>
        <end position="129"/>
    </location>
</feature>
<dbReference type="RefSeq" id="WP_210855379.1">
    <property type="nucleotide sequence ID" value="NZ_JAGQDD010000013.1"/>
</dbReference>
<evidence type="ECO:0000256" key="1">
    <source>
        <dbReference type="SAM" id="Phobius"/>
    </source>
</evidence>
<comment type="caution">
    <text evidence="3">The sequence shown here is derived from an EMBL/GenBank/DDBJ whole genome shotgun (WGS) entry which is preliminary data.</text>
</comment>
<organism evidence="3 4">
    <name type="scientific">Ideonella alba</name>
    <dbReference type="NCBI Taxonomy" id="2824118"/>
    <lineage>
        <taxon>Bacteria</taxon>
        <taxon>Pseudomonadati</taxon>
        <taxon>Pseudomonadota</taxon>
        <taxon>Betaproteobacteria</taxon>
        <taxon>Burkholderiales</taxon>
        <taxon>Sphaerotilaceae</taxon>
        <taxon>Ideonella</taxon>
    </lineage>
</organism>
<dbReference type="InterPro" id="IPR046216">
    <property type="entry name" value="DUF6249"/>
</dbReference>
<keyword evidence="1" id="KW-0812">Transmembrane</keyword>
<dbReference type="Pfam" id="PF19762">
    <property type="entry name" value="DUF6249"/>
    <property type="match status" value="1"/>
</dbReference>
<proteinExistence type="predicted"/>